<evidence type="ECO:0000313" key="3">
    <source>
        <dbReference type="Proteomes" id="UP000070080"/>
    </source>
</evidence>
<gene>
    <name evidence="2" type="ORF">HMPREF1872_00012</name>
</gene>
<reference evidence="3" key="1">
    <citation type="submission" date="2016-01" db="EMBL/GenBank/DDBJ databases">
        <authorList>
            <person name="Mitreva M."/>
            <person name="Pepin K.H."/>
            <person name="Mihindukulasuriya K.A."/>
            <person name="Fulton R."/>
            <person name="Fronick C."/>
            <person name="O'Laughlin M."/>
            <person name="Miner T."/>
            <person name="Herter B."/>
            <person name="Rosa B.A."/>
            <person name="Cordes M."/>
            <person name="Tomlinson C."/>
            <person name="Wollam A."/>
            <person name="Palsikar V.B."/>
            <person name="Mardis E.R."/>
            <person name="Wilson R.K."/>
        </authorList>
    </citation>
    <scope>NUCLEOTIDE SEQUENCE [LARGE SCALE GENOMIC DNA]</scope>
    <source>
        <strain evidence="3">KA00274</strain>
    </source>
</reference>
<proteinExistence type="predicted"/>
<dbReference type="Gene3D" id="3.30.950.30">
    <property type="entry name" value="Schlafen, AAA domain"/>
    <property type="match status" value="1"/>
</dbReference>
<sequence>MNFAESPDVELKAQYVEAIKKEVIAFSNYKGGTIYIGVTDSGEVCGIDNYDEISNRISAMLSDAIKPDIMRFVFFTKLNIQTKDVLKIGIQEGAINLIIWQNMA</sequence>
<evidence type="ECO:0000259" key="1">
    <source>
        <dbReference type="Pfam" id="PF04326"/>
    </source>
</evidence>
<dbReference type="OrthoDB" id="34589at2"/>
<name>A0A133YHL0_9FIRM</name>
<dbReference type="AlphaFoldDB" id="A0A133YHL0"/>
<accession>A0A133YHL0</accession>
<dbReference type="InterPro" id="IPR038461">
    <property type="entry name" value="Schlafen_AlbA_2_dom_sf"/>
</dbReference>
<dbReference type="Pfam" id="PF04326">
    <property type="entry name" value="SLFN_AlbA_2"/>
    <property type="match status" value="1"/>
</dbReference>
<protein>
    <submittedName>
        <fullName evidence="2">Divergent AAA domain protein</fullName>
    </submittedName>
</protein>
<dbReference type="EMBL" id="LSCV01000001">
    <property type="protein sequence ID" value="KXB42676.1"/>
    <property type="molecule type" value="Genomic_DNA"/>
</dbReference>
<evidence type="ECO:0000313" key="2">
    <source>
        <dbReference type="EMBL" id="KXB42676.1"/>
    </source>
</evidence>
<dbReference type="STRING" id="1497955.HMPREF1872_00012"/>
<feature type="domain" description="Schlafen AlbA-2" evidence="1">
    <location>
        <begin position="5"/>
        <end position="93"/>
    </location>
</feature>
<keyword evidence="3" id="KW-1185">Reference proteome</keyword>
<organism evidence="2 3">
    <name type="scientific">Amygdalobacter nucleatus</name>
    <dbReference type="NCBI Taxonomy" id="3029274"/>
    <lineage>
        <taxon>Bacteria</taxon>
        <taxon>Bacillati</taxon>
        <taxon>Bacillota</taxon>
        <taxon>Clostridia</taxon>
        <taxon>Eubacteriales</taxon>
        <taxon>Oscillospiraceae</taxon>
        <taxon>Amygdalobacter</taxon>
    </lineage>
</organism>
<dbReference type="RefSeq" id="WP_066712129.1">
    <property type="nucleotide sequence ID" value="NZ_JARFNM010000001.1"/>
</dbReference>
<comment type="caution">
    <text evidence="2">The sequence shown here is derived from an EMBL/GenBank/DDBJ whole genome shotgun (WGS) entry which is preliminary data.</text>
</comment>
<dbReference type="Proteomes" id="UP000070080">
    <property type="component" value="Unassembled WGS sequence"/>
</dbReference>
<dbReference type="InterPro" id="IPR007421">
    <property type="entry name" value="Schlafen_AlbA_2_dom"/>
</dbReference>